<dbReference type="PROSITE" id="PS51722">
    <property type="entry name" value="G_TR_2"/>
    <property type="match status" value="1"/>
</dbReference>
<dbReference type="GO" id="GO:0001514">
    <property type="term" value="P:selenocysteine incorporation"/>
    <property type="evidence" value="ECO:0007669"/>
    <property type="project" value="InterPro"/>
</dbReference>
<dbReference type="CDD" id="cd04171">
    <property type="entry name" value="SelB"/>
    <property type="match status" value="1"/>
</dbReference>
<dbReference type="Proteomes" id="UP000642748">
    <property type="component" value="Unassembled WGS sequence"/>
</dbReference>
<protein>
    <submittedName>
        <fullName evidence="4">Selenocysteine-specific translation elongation factor</fullName>
    </submittedName>
</protein>
<keyword evidence="4" id="KW-0648">Protein biosynthesis</keyword>
<evidence type="ECO:0000256" key="2">
    <source>
        <dbReference type="SAM" id="MobiDB-lite"/>
    </source>
</evidence>
<dbReference type="InterPro" id="IPR009000">
    <property type="entry name" value="Transl_B-barrel_sf"/>
</dbReference>
<dbReference type="PANTHER" id="PTHR43721">
    <property type="entry name" value="ELONGATION FACTOR TU-RELATED"/>
    <property type="match status" value="1"/>
</dbReference>
<dbReference type="InterPro" id="IPR050055">
    <property type="entry name" value="EF-Tu_GTPase"/>
</dbReference>
<dbReference type="GO" id="GO:0005829">
    <property type="term" value="C:cytosol"/>
    <property type="evidence" value="ECO:0007669"/>
    <property type="project" value="TreeGrafter"/>
</dbReference>
<dbReference type="SUPFAM" id="SSF52540">
    <property type="entry name" value="P-loop containing nucleoside triphosphate hydrolases"/>
    <property type="match status" value="1"/>
</dbReference>
<keyword evidence="1" id="KW-0342">GTP-binding</keyword>
<dbReference type="Gene3D" id="2.40.30.10">
    <property type="entry name" value="Translation factors"/>
    <property type="match status" value="1"/>
</dbReference>
<evidence type="ECO:0000313" key="4">
    <source>
        <dbReference type="EMBL" id="GIH18504.1"/>
    </source>
</evidence>
<gene>
    <name evidence="4" type="primary">selB</name>
    <name evidence="4" type="ORF">Raf01_66760</name>
</gene>
<dbReference type="Pfam" id="PF00009">
    <property type="entry name" value="GTP_EFTU"/>
    <property type="match status" value="1"/>
</dbReference>
<name>A0A8J3VTY3_9ACTN</name>
<keyword evidence="4" id="KW-0251">Elongation factor</keyword>
<comment type="caution">
    <text evidence="4">The sequence shown here is derived from an EMBL/GenBank/DDBJ whole genome shotgun (WGS) entry which is preliminary data.</text>
</comment>
<organism evidence="4 5">
    <name type="scientific">Rugosimonospora africana</name>
    <dbReference type="NCBI Taxonomy" id="556532"/>
    <lineage>
        <taxon>Bacteria</taxon>
        <taxon>Bacillati</taxon>
        <taxon>Actinomycetota</taxon>
        <taxon>Actinomycetes</taxon>
        <taxon>Micromonosporales</taxon>
        <taxon>Micromonosporaceae</taxon>
        <taxon>Rugosimonospora</taxon>
    </lineage>
</organism>
<accession>A0A8J3VTY3</accession>
<sequence length="652" mass="68447">MHVIATAGHVDHGKSTLIRALTGMEPDRWAEERRRGMTIDLGFAWTTLTSGEPVAFVDVPGHERFVPNMLAGVGPVPAALFVVAADEGWMPQSAEHLAALDALGVAHGLLVLTRCDLSDPARAAAQARAEFAGTSLSGVETVAVSAATGAGLDDLRAALDRLATWLPVPDRSAPVRLWVDRSFAIRGSGTVVTGTLGAGRLRTGDELELVGASVPDAPGRGGRTTGLGRGAAPDGPSRTGRKVRVRGLQALGTPASEVNAVARVAVNLRGVDRDGVRRGHALVTPGRFHLTALVDVRLSGDPVSSLPAEVTLHLGSAAVTARVRPLGADTARLRLAAALPLRVGDRALLRDPGRHHPGTHDPGIHDPGRHRVAGGAVVLDVDPPPLRRRGAAAARAVTLSTLDGTASERDALRRRGLARREDLERMGIAVSATPVAGDWLADPEHWAALRDRLAEQVARHAREHPLDPGMPVEALRHALGLPDRALVDALVAPPLFARDGRIVVAGQDGVLPEPVARAVARLRADLRSEPFRAPDAGRLAALGLGPRELAAAVRADALLRIADGVVLLPDAPEEAMTVLSRLPQPFALTDARQALATTRRVAVPLLEMLDRRGATHRLPDGRRRIGRSSTVDGVAGAPTLPSSGSAARARRR</sequence>
<dbReference type="PANTHER" id="PTHR43721:SF22">
    <property type="entry name" value="ELONGATION FACTOR TU, MITOCHONDRIAL"/>
    <property type="match status" value="1"/>
</dbReference>
<dbReference type="GO" id="GO:0003723">
    <property type="term" value="F:RNA binding"/>
    <property type="evidence" value="ECO:0007669"/>
    <property type="project" value="InterPro"/>
</dbReference>
<feature type="region of interest" description="Disordered" evidence="2">
    <location>
        <begin position="617"/>
        <end position="652"/>
    </location>
</feature>
<dbReference type="InterPro" id="IPR015191">
    <property type="entry name" value="SelB_WHD4"/>
</dbReference>
<dbReference type="EMBL" id="BONZ01000067">
    <property type="protein sequence ID" value="GIH18504.1"/>
    <property type="molecule type" value="Genomic_DNA"/>
</dbReference>
<evidence type="ECO:0000313" key="5">
    <source>
        <dbReference type="Proteomes" id="UP000642748"/>
    </source>
</evidence>
<dbReference type="InterPro" id="IPR036388">
    <property type="entry name" value="WH-like_DNA-bd_sf"/>
</dbReference>
<dbReference type="AlphaFoldDB" id="A0A8J3VTY3"/>
<proteinExistence type="predicted"/>
<dbReference type="Gene3D" id="1.10.10.10">
    <property type="entry name" value="Winged helix-like DNA-binding domain superfamily/Winged helix DNA-binding domain"/>
    <property type="match status" value="2"/>
</dbReference>
<dbReference type="RefSeq" id="WP_203922051.1">
    <property type="nucleotide sequence ID" value="NZ_BONZ01000067.1"/>
</dbReference>
<dbReference type="Pfam" id="PF09107">
    <property type="entry name" value="WHD_3rd_SelB"/>
    <property type="match status" value="1"/>
</dbReference>
<dbReference type="InterPro" id="IPR000795">
    <property type="entry name" value="T_Tr_GTP-bd_dom"/>
</dbReference>
<dbReference type="Gene3D" id="3.40.50.300">
    <property type="entry name" value="P-loop containing nucleotide triphosphate hydrolases"/>
    <property type="match status" value="1"/>
</dbReference>
<evidence type="ECO:0000259" key="3">
    <source>
        <dbReference type="PROSITE" id="PS51722"/>
    </source>
</evidence>
<feature type="domain" description="Tr-type G" evidence="3">
    <location>
        <begin position="1"/>
        <end position="168"/>
    </location>
</feature>
<keyword evidence="1" id="KW-0547">Nucleotide-binding</keyword>
<reference evidence="4" key="1">
    <citation type="submission" date="2021-01" db="EMBL/GenBank/DDBJ databases">
        <title>Whole genome shotgun sequence of Rugosimonospora africana NBRC 104875.</title>
        <authorList>
            <person name="Komaki H."/>
            <person name="Tamura T."/>
        </authorList>
    </citation>
    <scope>NUCLEOTIDE SEQUENCE</scope>
    <source>
        <strain evidence="4">NBRC 104875</strain>
    </source>
</reference>
<dbReference type="GO" id="GO:0003924">
    <property type="term" value="F:GTPase activity"/>
    <property type="evidence" value="ECO:0007669"/>
    <property type="project" value="InterPro"/>
</dbReference>
<keyword evidence="5" id="KW-1185">Reference proteome</keyword>
<evidence type="ECO:0000256" key="1">
    <source>
        <dbReference type="ARBA" id="ARBA00023134"/>
    </source>
</evidence>
<dbReference type="GO" id="GO:0003746">
    <property type="term" value="F:translation elongation factor activity"/>
    <property type="evidence" value="ECO:0007669"/>
    <property type="project" value="UniProtKB-KW"/>
</dbReference>
<feature type="region of interest" description="Disordered" evidence="2">
    <location>
        <begin position="212"/>
        <end position="240"/>
    </location>
</feature>
<dbReference type="GO" id="GO:0005525">
    <property type="term" value="F:GTP binding"/>
    <property type="evidence" value="ECO:0007669"/>
    <property type="project" value="UniProtKB-KW"/>
</dbReference>
<dbReference type="InterPro" id="IPR027417">
    <property type="entry name" value="P-loop_NTPase"/>
</dbReference>
<dbReference type="SUPFAM" id="SSF50447">
    <property type="entry name" value="Translation proteins"/>
    <property type="match status" value="1"/>
</dbReference>
<feature type="compositionally biased region" description="Gly residues" evidence="2">
    <location>
        <begin position="219"/>
        <end position="229"/>
    </location>
</feature>